<reference evidence="1 2" key="1">
    <citation type="submission" date="2016-11" db="EMBL/GenBank/DDBJ databases">
        <title>Mixed transmission modes and dynamic genome evolution in an obligate animal-bacterial symbiosis.</title>
        <authorList>
            <person name="Russell S.L."/>
            <person name="Corbett-Detig R.B."/>
            <person name="Cavanaugh C.M."/>
        </authorList>
    </citation>
    <scope>NUCLEOTIDE SEQUENCE [LARGE SCALE GENOMIC DNA]</scope>
    <source>
        <strain evidence="1">Se-Cadez</strain>
    </source>
</reference>
<proteinExistence type="predicted"/>
<dbReference type="RefSeq" id="WP_078487191.1">
    <property type="nucleotide sequence ID" value="NZ_MPRJ01000040.1"/>
</dbReference>
<organism evidence="1 2">
    <name type="scientific">Solemya velesiana gill symbiont</name>
    <dbReference type="NCBI Taxonomy" id="1918948"/>
    <lineage>
        <taxon>Bacteria</taxon>
        <taxon>Pseudomonadati</taxon>
        <taxon>Pseudomonadota</taxon>
        <taxon>Gammaproteobacteria</taxon>
        <taxon>sulfur-oxidizing symbionts</taxon>
    </lineage>
</organism>
<comment type="caution">
    <text evidence="1">The sequence shown here is derived from an EMBL/GenBank/DDBJ whole genome shotgun (WGS) entry which is preliminary data.</text>
</comment>
<dbReference type="AlphaFoldDB" id="A0A1T2KU86"/>
<sequence>MNINAGYFQLPTPSRVLRSIDRRRNPFCHRANATVRENSVEVRWTGRAEQALSQHSKPLVVEMQVYFTCVVKKRVLFYEQDKPQGTPVDERLNILFNVVESNSCDPVEFANNFPVKQVFSSPAANKMKPSALEIDYRNGS</sequence>
<protein>
    <submittedName>
        <fullName evidence="1">Uncharacterized protein</fullName>
    </submittedName>
</protein>
<keyword evidence="2" id="KW-1185">Reference proteome</keyword>
<dbReference type="Proteomes" id="UP000190896">
    <property type="component" value="Unassembled WGS sequence"/>
</dbReference>
<name>A0A1T2KU86_9GAMM</name>
<evidence type="ECO:0000313" key="2">
    <source>
        <dbReference type="Proteomes" id="UP000190896"/>
    </source>
</evidence>
<dbReference type="EMBL" id="MPRJ01000040">
    <property type="protein sequence ID" value="OOZ36423.1"/>
    <property type="molecule type" value="Genomic_DNA"/>
</dbReference>
<evidence type="ECO:0000313" key="1">
    <source>
        <dbReference type="EMBL" id="OOZ36423.1"/>
    </source>
</evidence>
<gene>
    <name evidence="1" type="ORF">BOW51_07275</name>
</gene>
<accession>A0A1T2KU86</accession>
<dbReference type="OrthoDB" id="8564048at2"/>